<evidence type="ECO:0000256" key="1">
    <source>
        <dbReference type="ARBA" id="ARBA00003035"/>
    </source>
</evidence>
<keyword evidence="5" id="KW-0690">Ribosome biogenesis</keyword>
<feature type="domain" description="Ribosome-assembly protein 3 C-terminal" evidence="8">
    <location>
        <begin position="29"/>
        <end position="74"/>
    </location>
</feature>
<keyword evidence="7" id="KW-0687">Ribonucleoprotein</keyword>
<proteinExistence type="inferred from homology"/>
<evidence type="ECO:0000313" key="10">
    <source>
        <dbReference type="Proteomes" id="UP000274822"/>
    </source>
</evidence>
<evidence type="ECO:0000256" key="4">
    <source>
        <dbReference type="ARBA" id="ARBA00015339"/>
    </source>
</evidence>
<comment type="subcellular location">
    <subcellularLocation>
        <location evidence="2">Nucleus</location>
        <location evidence="2">Nucleolus</location>
    </subcellularLocation>
</comment>
<protein>
    <recommendedName>
        <fullName evidence="4">Ribosome assembly protein 3</fullName>
    </recommendedName>
</protein>
<evidence type="ECO:0000256" key="2">
    <source>
        <dbReference type="ARBA" id="ARBA00004604"/>
    </source>
</evidence>
<evidence type="ECO:0000256" key="6">
    <source>
        <dbReference type="ARBA" id="ARBA00023242"/>
    </source>
</evidence>
<sequence>MNSATAYPFSIPSTLPSSLLSTPAAAQRFRDLYMSRMTQAFGGDLDKIRREEGFDDSRLAVLVNSLEAGVDIFTEMEKEIGVLGEGVE</sequence>
<dbReference type="GO" id="GO:0030687">
    <property type="term" value="C:preribosome, large subunit precursor"/>
    <property type="evidence" value="ECO:0007669"/>
    <property type="project" value="TreeGrafter"/>
</dbReference>
<comment type="caution">
    <text evidence="9">The sequence shown here is derived from an EMBL/GenBank/DDBJ whole genome shotgun (WGS) entry which is preliminary data.</text>
</comment>
<accession>A0A433QWU2</accession>
<organism evidence="9 10">
    <name type="scientific">Jimgerdemannia flammicorona</name>
    <dbReference type="NCBI Taxonomy" id="994334"/>
    <lineage>
        <taxon>Eukaryota</taxon>
        <taxon>Fungi</taxon>
        <taxon>Fungi incertae sedis</taxon>
        <taxon>Mucoromycota</taxon>
        <taxon>Mucoromycotina</taxon>
        <taxon>Endogonomycetes</taxon>
        <taxon>Endogonales</taxon>
        <taxon>Endogonaceae</taxon>
        <taxon>Jimgerdemannia</taxon>
    </lineage>
</organism>
<dbReference type="Proteomes" id="UP000274822">
    <property type="component" value="Unassembled WGS sequence"/>
</dbReference>
<evidence type="ECO:0000256" key="3">
    <source>
        <dbReference type="ARBA" id="ARBA00006256"/>
    </source>
</evidence>
<keyword evidence="6" id="KW-0539">Nucleus</keyword>
<comment type="function">
    <text evidence="1">Required for efficient biogenesis of the 60S ribosomal subunit.</text>
</comment>
<evidence type="ECO:0000259" key="8">
    <source>
        <dbReference type="Pfam" id="PF14615"/>
    </source>
</evidence>
<keyword evidence="10" id="KW-1185">Reference proteome</keyword>
<name>A0A433QWU2_9FUNG</name>
<dbReference type="PANTHER" id="PTHR28127:SF1">
    <property type="entry name" value="RIBOSOME ASSEMBLY PROTEIN 3"/>
    <property type="match status" value="1"/>
</dbReference>
<reference evidence="9 10" key="1">
    <citation type="journal article" date="2018" name="New Phytol.">
        <title>Phylogenomics of Endogonaceae and evolution of mycorrhizas within Mucoromycota.</title>
        <authorList>
            <person name="Chang Y."/>
            <person name="Desiro A."/>
            <person name="Na H."/>
            <person name="Sandor L."/>
            <person name="Lipzen A."/>
            <person name="Clum A."/>
            <person name="Barry K."/>
            <person name="Grigoriev I.V."/>
            <person name="Martin F.M."/>
            <person name="Stajich J.E."/>
            <person name="Smith M.E."/>
            <person name="Bonito G."/>
            <person name="Spatafora J.W."/>
        </authorList>
    </citation>
    <scope>NUCLEOTIDE SEQUENCE [LARGE SCALE GENOMIC DNA]</scope>
    <source>
        <strain evidence="9 10">AD002</strain>
    </source>
</reference>
<dbReference type="InterPro" id="IPR051898">
    <property type="entry name" value="Ribosome_Assembly_3"/>
</dbReference>
<dbReference type="Pfam" id="PF14615">
    <property type="entry name" value="Rsa3"/>
    <property type="match status" value="1"/>
</dbReference>
<evidence type="ECO:0000256" key="5">
    <source>
        <dbReference type="ARBA" id="ARBA00022517"/>
    </source>
</evidence>
<dbReference type="EMBL" id="RBNJ01000619">
    <property type="protein sequence ID" value="RUS34280.1"/>
    <property type="molecule type" value="Genomic_DNA"/>
</dbReference>
<comment type="similarity">
    <text evidence="3">Belongs to the RSA3 family.</text>
</comment>
<dbReference type="AlphaFoldDB" id="A0A433QWU2"/>
<dbReference type="GO" id="GO:0005730">
    <property type="term" value="C:nucleolus"/>
    <property type="evidence" value="ECO:0007669"/>
    <property type="project" value="UniProtKB-SubCell"/>
</dbReference>
<dbReference type="InterPro" id="IPR028217">
    <property type="entry name" value="Rsa3_C"/>
</dbReference>
<evidence type="ECO:0000313" key="9">
    <source>
        <dbReference type="EMBL" id="RUS34280.1"/>
    </source>
</evidence>
<evidence type="ECO:0000256" key="7">
    <source>
        <dbReference type="ARBA" id="ARBA00023274"/>
    </source>
</evidence>
<gene>
    <name evidence="9" type="ORF">BC938DRAFT_481491</name>
</gene>
<dbReference type="GO" id="GO:0000027">
    <property type="term" value="P:ribosomal large subunit assembly"/>
    <property type="evidence" value="ECO:0007669"/>
    <property type="project" value="TreeGrafter"/>
</dbReference>
<dbReference type="PANTHER" id="PTHR28127">
    <property type="entry name" value="RIBOSOME ASSEMBLY PROTEIN 3"/>
    <property type="match status" value="1"/>
</dbReference>